<keyword evidence="3" id="KW-0645">Protease</keyword>
<evidence type="ECO:0000259" key="8">
    <source>
        <dbReference type="Pfam" id="PF12340"/>
    </source>
</evidence>
<keyword evidence="6" id="KW-0788">Thiol protease</keyword>
<dbReference type="Pfam" id="PF12340">
    <property type="entry name" value="DUF3638"/>
    <property type="match status" value="1"/>
</dbReference>
<dbReference type="InterPro" id="IPR051346">
    <property type="entry name" value="OTU_Deubiquitinase"/>
</dbReference>
<keyword evidence="4" id="KW-0833">Ubl conjugation pathway</keyword>
<dbReference type="PANTHER" id="PTHR13367">
    <property type="entry name" value="UBIQUITIN THIOESTERASE"/>
    <property type="match status" value="1"/>
</dbReference>
<dbReference type="InterPro" id="IPR046541">
    <property type="entry name" value="DUF6606"/>
</dbReference>
<dbReference type="Pfam" id="PF12359">
    <property type="entry name" value="DUF3645"/>
    <property type="match status" value="1"/>
</dbReference>
<protein>
    <recommendedName>
        <fullName evidence="2">ubiquitinyl hydrolase 1</fullName>
        <ecNumber evidence="2">3.4.19.12</ecNumber>
    </recommendedName>
</protein>
<proteinExistence type="predicted"/>
<reference evidence="11" key="1">
    <citation type="submission" date="2021-02" db="EMBL/GenBank/DDBJ databases">
        <authorList>
            <person name="Nowell W R."/>
        </authorList>
    </citation>
    <scope>NUCLEOTIDE SEQUENCE</scope>
</reference>
<feature type="coiled-coil region" evidence="7">
    <location>
        <begin position="597"/>
        <end position="631"/>
    </location>
</feature>
<accession>A0A814P8X5</accession>
<keyword evidence="5" id="KW-0378">Hydrolase</keyword>
<organism evidence="11 13">
    <name type="scientific">Didymodactylos carnosus</name>
    <dbReference type="NCBI Taxonomy" id="1234261"/>
    <lineage>
        <taxon>Eukaryota</taxon>
        <taxon>Metazoa</taxon>
        <taxon>Spiralia</taxon>
        <taxon>Gnathifera</taxon>
        <taxon>Rotifera</taxon>
        <taxon>Eurotatoria</taxon>
        <taxon>Bdelloidea</taxon>
        <taxon>Philodinida</taxon>
        <taxon>Philodinidae</taxon>
        <taxon>Didymodactylos</taxon>
    </lineage>
</organism>
<evidence type="ECO:0000256" key="5">
    <source>
        <dbReference type="ARBA" id="ARBA00022801"/>
    </source>
</evidence>
<evidence type="ECO:0000256" key="2">
    <source>
        <dbReference type="ARBA" id="ARBA00012759"/>
    </source>
</evidence>
<evidence type="ECO:0000313" key="11">
    <source>
        <dbReference type="EMBL" id="CAF1104492.1"/>
    </source>
</evidence>
<evidence type="ECO:0000256" key="1">
    <source>
        <dbReference type="ARBA" id="ARBA00000707"/>
    </source>
</evidence>
<evidence type="ECO:0000259" key="10">
    <source>
        <dbReference type="Pfam" id="PF20255"/>
    </source>
</evidence>
<comment type="caution">
    <text evidence="11">The sequence shown here is derived from an EMBL/GenBank/DDBJ whole genome shotgun (WGS) entry which is preliminary data.</text>
</comment>
<evidence type="ECO:0000259" key="9">
    <source>
        <dbReference type="Pfam" id="PF12359"/>
    </source>
</evidence>
<gene>
    <name evidence="11" type="ORF">GPM918_LOCUS18916</name>
    <name evidence="12" type="ORF">SRO942_LOCUS18913</name>
</gene>
<feature type="domain" description="DUF3638" evidence="8">
    <location>
        <begin position="2049"/>
        <end position="2279"/>
    </location>
</feature>
<comment type="catalytic activity">
    <reaction evidence="1">
        <text>Thiol-dependent hydrolysis of ester, thioester, amide, peptide and isopeptide bonds formed by the C-terminal Gly of ubiquitin (a 76-residue protein attached to proteins as an intracellular targeting signal).</text>
        <dbReference type="EC" id="3.4.19.12"/>
    </reaction>
</comment>
<dbReference type="Pfam" id="PF20255">
    <property type="entry name" value="DUF6606"/>
    <property type="match status" value="1"/>
</dbReference>
<evidence type="ECO:0000256" key="6">
    <source>
        <dbReference type="ARBA" id="ARBA00022807"/>
    </source>
</evidence>
<dbReference type="PANTHER" id="PTHR13367:SF33">
    <property type="entry name" value="P-LOOP CONTAINING NUCLEOSIDE TRIPHOSPHATE HYDROLASE PROTEIN"/>
    <property type="match status" value="1"/>
</dbReference>
<evidence type="ECO:0000256" key="7">
    <source>
        <dbReference type="SAM" id="Coils"/>
    </source>
</evidence>
<evidence type="ECO:0000313" key="13">
    <source>
        <dbReference type="Proteomes" id="UP000663829"/>
    </source>
</evidence>
<feature type="domain" description="DUF6606" evidence="10">
    <location>
        <begin position="19"/>
        <end position="288"/>
    </location>
</feature>
<dbReference type="GO" id="GO:0004843">
    <property type="term" value="F:cysteine-type deubiquitinase activity"/>
    <property type="evidence" value="ECO:0007669"/>
    <property type="project" value="UniProtKB-EC"/>
</dbReference>
<dbReference type="EMBL" id="CAJNOQ010005596">
    <property type="protein sequence ID" value="CAF1104492.1"/>
    <property type="molecule type" value="Genomic_DNA"/>
</dbReference>
<evidence type="ECO:0000256" key="3">
    <source>
        <dbReference type="ARBA" id="ARBA00022670"/>
    </source>
</evidence>
<evidence type="ECO:0000256" key="4">
    <source>
        <dbReference type="ARBA" id="ARBA00022786"/>
    </source>
</evidence>
<dbReference type="GO" id="GO:0006508">
    <property type="term" value="P:proteolysis"/>
    <property type="evidence" value="ECO:0007669"/>
    <property type="project" value="UniProtKB-KW"/>
</dbReference>
<dbReference type="Proteomes" id="UP000663829">
    <property type="component" value="Unassembled WGS sequence"/>
</dbReference>
<keyword evidence="7" id="KW-0175">Coiled coil</keyword>
<dbReference type="Proteomes" id="UP000681722">
    <property type="component" value="Unassembled WGS sequence"/>
</dbReference>
<sequence>MSDSGHDKSLRSQAIAESILNHLFLPLYLPSSANDDYLIQHDHRNEYKLLECITEFLKSLEKKLALPTFSTLINCIERWSVIQNPKNCSVSNLQLTIEQLAPGDFLSLYFHAQNAAVLIEIDENSLNQPLVSSWQVLLPIQTVTSSLEPHISCFPVPIFRLSNRTQLSSRVHCELLVDFMKNTIEYSKSFKSSCSFNEIRDVPVAHYVCEWWIMQLQGIKIENNSNPCYQFKKKHRDHIRWNSAQLPFRRSGLWMTIKVVLHTILNKRLGNIGHIVYKLLITSFLTHIIFTQHNPTDLLMHCIRKIVRRLNKIEVLLSSTNSNDMNEWIRYIKEEIKLKIDRIFPKSDFSKSIEMNEKTNKSWSIFRRQLDHIQVYQHSCTELKAYLNTHRSNEPYNMFSCASNSNDSTLSNVNQVDYIPSIEVLTNKCNYSIGISLTRVEIWVGSCLKQWINGPSSSNIQENRFDILLHFFENYQSVALNHYCPNANSTDSIGYSRFILTSLTIIYFMHKKLCHDERFERLKFHTIDIPNLLNLFEYLILPNREDMIRARGLYDYFSQYKQKPYPDLFKDIESGNAFGVDFAARSASMSDSLRKIRAQSERDKQDKIQEVNNAKERYRQLIDTASRFECECRIYRYNRQCDLCSILKQANNIQVHIYECPVPSSHESSLAVIFELQMPIEMRCYRDIVWQFINRLHSQPQNNMYEWLKVPPHAGKLNPFYSGPTNCKVKLVSSTKSITQTHYSTPPSITSTPVEEFLYENSLLVQISPTKPIKFESECCMLTPQLNHPDYKHLQFTISNTQFVQNSVIAQLSNCPLRMKPAQHVEFGSFRSGHRLQWWNLLSVLEMESLAIDEESVVILIAHSLWQYGPVTAHGNTLVSSWCPESHQQLLEDHFVDELILRLNRRLDNCEFNWQNELLLVVITIITMRILVICNSTQESQLAVLALRCRQVGEKWIELISESIQTILTNLDQVGILRDKIAIISLACLFTFSVESDRIRSVLSSNEHVVSLLKATTTIHDNMILNKNQTNMSVFMRDMMRMRERVLVRIQPSVALFIEKTSYRSLNEFSAIYWAMIRSKSTMNAKWKKRKLDFYDGWYDGQYETAMISIDCISGTFLVNGMTIGFLPEKITSNPLFVRVFDHHIFEVQATQSHNTYITKHAYHGNGRVRYEFHFDDRTQCLTIHEWHIETNEKFELISHTYFEKELPDAFVSNHSHWRNTKTQQIVFRPVHFKDSDFLENKPYVLTMETGFITTTETVQAQILVNRSSEFFKNLFRQYFIRLDDEPYVYMLREDASHIIQQFQSSQPNTTVHIHLSRLGIAFTYDAQQNIITSREYSDMCIDEDQWLGTLSGLQSGLLLSSLSAIHQRRGHYNCRKWIVPYGKIHPHRAKDKSQIGIIQRAPPSTPFVRKYFVFILNDRLRILQSTDSPTGWLYLALLHAMTSHPLPDQYTGMTGMERSFQLLNSAGCWADQPFDSLSLDILRQIATISPKANYYPTHLTCMEKVDWNSHCLPYSMQHFGYYLIVKKLIDTSQQLNFMHPSSSTSSETSEWLLSHQYNEKLLAKLYLDYRDSYNPTVRLSAQMEAEFLCTSLAKPYQPIRESCSYETNYSPIRLVDSLYRSGNVDLKDISNLNCFPLSRWVTNEYQLKNIWIGLLKFAYQLKTGKVDNRRIEMKRFEMLLDFLHYISAKCSIKPFYLQMLKTVLKVSTIPLGAISYPPFVQYENIEEISVQPERIKFPRKLARSNQPKALAEVEDCFAKNSIYQNQSFPERGIDTFAINRLLKSWRSNSELRSFLENVQSQFCSATIEQLNIKVPVDTQQFAVELFQDHYQIQLTSKDKSIDQKLLESAAQKFLHPHSGYFIKPTVSIQTINQRKAFPDEIFPSKSSLSDIANHFKNQLTESWEKLLSSEEYRKEYPSIKEINTFLNFVRQESIQFWNELVKSVTLPNKLLFKTGMVLRIIPTTLISVFQQIWLNEEQQQLDGSDFSSLGVVVKARKSPPLFLTIKQRTLLGGTMVNWIVEQQIERALHFASHKKWEDFEKEISNVPHVNWTPSKHVPWLIMELEMNITIRKIQTEVARHMIQPKMIKNNSTIQNTVMQMNMGEGKTSVILPMLALSLSSSSSSLVRVIVLKSLFPVNYQSLRYKLGGLLNRRVLSFACRRDMNFSDAQVNQIFDRLKQGLSNFDVVLTSPEDILSFDLLTIDKCRRNEFDIGRSMLSVQRWLKIFARDVLDESDEILHVKYQLIYTVGGQQQIDGGLERWKTIQSVLNLVKQHAANIAQQYSNEVSYKPSRHKSRYPRFRLLSNLPFPFLCRKIAHDWLNEKHYRQVDQQLISDFILETNSSIDCLINRFPHNAIQLFLILRGLLSSEVLLVAFKKRYRVNFGVNPNPSFDRFMAVPFRAKDVPADKTEFGHVDVAIVLTQLSYYYSGLNDSQILQCFNLLSEEERDPESIYEEWISNDDEDKIHASIKQWKGINLKDYRQRTRYLFPTLRYNMFIINYFLNHFVFPREVRQFPHKLVSSAWDLSSPSRSKIITGFSGTNDTQLILPIHICQYDLPELRKTDAIVVNNLLRPENENYQFLPINATTSDILTEIVNYKSSIQVILDVGALLVDRTNCEIAVKWLNMSDKTKIDYAVYFESDSIVACDRQFHRHLFLTSPASERLDRSVVYLDEIHTRGTDFKFPNGFRAAVTLGSGLTKDRLVQACMRMRKLGHDHSLSFWSSNEVHQQIRTLKKDSGRKKNQERNTSNQNDRISLTDILRWVYENTQWATWDGFHHWATQSLSFQRKVAAFRNIQWQNLQQSFTNTMMQELARECLEPEIIELKRMYGASKKMQTVSAIYLARYRQSNICSSVEIHNNVSKQLCNYSGSEKRLAQLLDEEQERELEQELEEEQQHVRPPSVSPCKPILHNEIKRFCDTHDAKMNLNQLTSVFRPLAHAFMDTTLFQDCQPNSWQRNLWISTELQRVIQTEGESLDPFLRPPRWIVIYRGEDIIFVSAFEANWLIGRLNSLYHQQKSNRSLTTTLRLLLPRTKRNQSIFINTPTLTIPPSIVPSKDPIFITIPVERLAELFIFNGTLYFETVHEQKAYCEFLGICPKPRTSIEEDAFEKGWVAVDGFVTKPKHRCHLHIAQCRFTSSPLKFVKQLVENRNNSHAPLMSHVGKADGGGEIIETSAYNFTFNKGIDYIAAIRGGTLPRHIQDFYAKTAEIYPRYCALLQLYRNSMAVLEQIKDNINFDDGYRVGRVIDRAFIDLVQLHIEQMFYSNSELNDKNMPILYIEKSTCVDAWLWYDYLFSTSLGLFNLDEDKINRFLTEKQCIQNEKIVEGIKGKLLLLFPYNLFTKTILTNNDPSTNKNGPFHNNYHLADTALNKLIGDGLIQQYRWLMNGHKKTRISYMKTIVPQSQAERDNFE</sequence>
<dbReference type="EMBL" id="CAJOBC010005596">
    <property type="protein sequence ID" value="CAF3869156.1"/>
    <property type="molecule type" value="Genomic_DNA"/>
</dbReference>
<feature type="domain" description="DUF3645" evidence="9">
    <location>
        <begin position="2396"/>
        <end position="2422"/>
    </location>
</feature>
<dbReference type="InterPro" id="IPR022099">
    <property type="entry name" value="DUF3638"/>
</dbReference>
<dbReference type="EC" id="3.4.19.12" evidence="2"/>
<dbReference type="OrthoDB" id="9991011at2759"/>
<dbReference type="InterPro" id="IPR022105">
    <property type="entry name" value="DUF3645"/>
</dbReference>
<evidence type="ECO:0000313" key="12">
    <source>
        <dbReference type="EMBL" id="CAF3869156.1"/>
    </source>
</evidence>
<name>A0A814P8X5_9BILA</name>
<keyword evidence="13" id="KW-1185">Reference proteome</keyword>